<reference evidence="5" key="1">
    <citation type="submission" date="2019-03" db="EMBL/GenBank/DDBJ databases">
        <title>Long read genome sequence of the mycoparasitic Pythium oligandrum ATCC 38472 isolated from sugarbeet rhizosphere.</title>
        <authorList>
            <person name="Gaulin E."/>
        </authorList>
    </citation>
    <scope>NUCLEOTIDE SEQUENCE</scope>
    <source>
        <strain evidence="5">ATCC 38472_TT</strain>
    </source>
</reference>
<gene>
    <name evidence="5" type="ORF">Poli38472_005919</name>
</gene>
<protein>
    <recommendedName>
        <fullName evidence="4">Crinkler effector protein N-terminal domain-containing protein</fullName>
    </recommendedName>
</protein>
<dbReference type="Pfam" id="PF20147">
    <property type="entry name" value="Crinkler"/>
    <property type="match status" value="1"/>
</dbReference>
<feature type="domain" description="Crinkler effector protein N-terminal" evidence="4">
    <location>
        <begin position="11"/>
        <end position="116"/>
    </location>
</feature>
<comment type="caution">
    <text evidence="5">The sequence shown here is derived from an EMBL/GenBank/DDBJ whole genome shotgun (WGS) entry which is preliminary data.</text>
</comment>
<evidence type="ECO:0000313" key="6">
    <source>
        <dbReference type="Proteomes" id="UP000794436"/>
    </source>
</evidence>
<evidence type="ECO:0000256" key="1">
    <source>
        <dbReference type="ARBA" id="ARBA00004340"/>
    </source>
</evidence>
<dbReference type="InterPro" id="IPR045379">
    <property type="entry name" value="Crinkler_N"/>
</dbReference>
<accession>A0A8K1CRF6</accession>
<name>A0A8K1CRF6_PYTOL</name>
<proteinExistence type="predicted"/>
<comment type="subcellular location">
    <subcellularLocation>
        <location evidence="1">Host cell</location>
    </subcellularLocation>
    <subcellularLocation>
        <location evidence="2">Secreted</location>
    </subcellularLocation>
</comment>
<evidence type="ECO:0000256" key="2">
    <source>
        <dbReference type="ARBA" id="ARBA00004613"/>
    </source>
</evidence>
<dbReference type="AlphaFoldDB" id="A0A8K1CRF6"/>
<dbReference type="Proteomes" id="UP000794436">
    <property type="component" value="Unassembled WGS sequence"/>
</dbReference>
<dbReference type="GO" id="GO:0043657">
    <property type="term" value="C:host cell"/>
    <property type="evidence" value="ECO:0007669"/>
    <property type="project" value="UniProtKB-SubCell"/>
</dbReference>
<evidence type="ECO:0000256" key="3">
    <source>
        <dbReference type="ARBA" id="ARBA00022525"/>
    </source>
</evidence>
<sequence length="126" mass="13206">MTGLSVDCAEVRLVCGLVGGTRGPFTVPIAKTLQVGQLKEKIKGMCGIAPGADIQLFSTKTADGWMKVSAAISHLEDGTTDEAIDDIICSRKIDVWLTVDEALGEVVTGDVIHVLAKMSPIGSGHQ</sequence>
<keyword evidence="6" id="KW-1185">Reference proteome</keyword>
<keyword evidence="3" id="KW-0964">Secreted</keyword>
<dbReference type="GO" id="GO:0005576">
    <property type="term" value="C:extracellular region"/>
    <property type="evidence" value="ECO:0007669"/>
    <property type="project" value="UniProtKB-SubCell"/>
</dbReference>
<dbReference type="EMBL" id="SPLM01000002">
    <property type="protein sequence ID" value="TMW68451.1"/>
    <property type="molecule type" value="Genomic_DNA"/>
</dbReference>
<evidence type="ECO:0000259" key="4">
    <source>
        <dbReference type="Pfam" id="PF20147"/>
    </source>
</evidence>
<evidence type="ECO:0000313" key="5">
    <source>
        <dbReference type="EMBL" id="TMW68451.1"/>
    </source>
</evidence>
<organism evidence="5 6">
    <name type="scientific">Pythium oligandrum</name>
    <name type="common">Mycoparasitic fungus</name>
    <dbReference type="NCBI Taxonomy" id="41045"/>
    <lineage>
        <taxon>Eukaryota</taxon>
        <taxon>Sar</taxon>
        <taxon>Stramenopiles</taxon>
        <taxon>Oomycota</taxon>
        <taxon>Peronosporomycetes</taxon>
        <taxon>Pythiales</taxon>
        <taxon>Pythiaceae</taxon>
        <taxon>Pythium</taxon>
    </lineage>
</organism>